<evidence type="ECO:0000313" key="2">
    <source>
        <dbReference type="EMBL" id="NGO41890.1"/>
    </source>
</evidence>
<organism evidence="2 3">
    <name type="scientific">Streptomyces ureilyticus</name>
    <dbReference type="NCBI Taxonomy" id="1775131"/>
    <lineage>
        <taxon>Bacteria</taxon>
        <taxon>Bacillati</taxon>
        <taxon>Actinomycetota</taxon>
        <taxon>Actinomycetes</taxon>
        <taxon>Kitasatosporales</taxon>
        <taxon>Streptomycetaceae</taxon>
        <taxon>Streptomyces</taxon>
    </lineage>
</organism>
<accession>A0ABX0DJ70</accession>
<feature type="region of interest" description="Disordered" evidence="1">
    <location>
        <begin position="59"/>
        <end position="80"/>
    </location>
</feature>
<gene>
    <name evidence="2" type="ORF">G6048_06770</name>
</gene>
<dbReference type="RefSeq" id="WP_165338523.1">
    <property type="nucleotide sequence ID" value="NZ_JAAKZX010000013.1"/>
</dbReference>
<reference evidence="2 3" key="1">
    <citation type="submission" date="2020-02" db="EMBL/GenBank/DDBJ databases">
        <title>Whole-genome analyses of novel actinobacteria.</title>
        <authorList>
            <person name="Sahin N."/>
            <person name="Tokatli A."/>
        </authorList>
    </citation>
    <scope>NUCLEOTIDE SEQUENCE [LARGE SCALE GENOMIC DNA]</scope>
    <source>
        <strain evidence="2 3">YC419</strain>
    </source>
</reference>
<protein>
    <recommendedName>
        <fullName evidence="4">PE-PGRS family protein</fullName>
    </recommendedName>
</protein>
<name>A0ABX0DJ70_9ACTN</name>
<evidence type="ECO:0008006" key="4">
    <source>
        <dbReference type="Google" id="ProtNLM"/>
    </source>
</evidence>
<evidence type="ECO:0000313" key="3">
    <source>
        <dbReference type="Proteomes" id="UP001518140"/>
    </source>
</evidence>
<sequence>MVDRLVSEGRVRLADLDDDEVAEWRRVVDYAKRHNLEPQGTRIEKARFGVGGLEIFLAEGPHPNSRTQRPKPNASVPPVPTRLSSLHPAVAALRDDDGQLVMPPVLRRRSLLMLQALAAEAVRPGYEVRQARTYYSRREGGVEVVVDGLVHTVTVRQEFPQSANPERSARLVVELDHGRSDRPGRWRDRKGRALEDALGVILGEIEARVLEDARRREDEEKARAEREVRWRAAREEVTKLAVRDQLAEVLREEARRWQEAAVLGAYCDALEHRLTEPGSAVDDSALESARHWLEWAREFVQAIDPLNRLPGMPTPREPTAQELKAYLKGWSPDGTECWGAR</sequence>
<dbReference type="Proteomes" id="UP001518140">
    <property type="component" value="Unassembled WGS sequence"/>
</dbReference>
<evidence type="ECO:0000256" key="1">
    <source>
        <dbReference type="SAM" id="MobiDB-lite"/>
    </source>
</evidence>
<dbReference type="EMBL" id="JAAKZX010000013">
    <property type="protein sequence ID" value="NGO41890.1"/>
    <property type="molecule type" value="Genomic_DNA"/>
</dbReference>
<keyword evidence="3" id="KW-1185">Reference proteome</keyword>
<proteinExistence type="predicted"/>
<comment type="caution">
    <text evidence="2">The sequence shown here is derived from an EMBL/GenBank/DDBJ whole genome shotgun (WGS) entry which is preliminary data.</text>
</comment>